<sequence length="72" mass="8145">MVTKELTVGATLLQVAQRILKIFLPSGVMRGESLTTGWPGISKLSDFITYKIIIYYDINTFIITQFDCNKVE</sequence>
<gene>
    <name evidence="1" type="ORF">US90_C0030G0006</name>
</gene>
<dbReference type="Proteomes" id="UP000034406">
    <property type="component" value="Unassembled WGS sequence"/>
</dbReference>
<evidence type="ECO:0000313" key="1">
    <source>
        <dbReference type="EMBL" id="KKQ67825.1"/>
    </source>
</evidence>
<dbReference type="EMBL" id="LBUT01000030">
    <property type="protein sequence ID" value="KKQ67825.1"/>
    <property type="molecule type" value="Genomic_DNA"/>
</dbReference>
<name>A0A0G0JXF0_9BACT</name>
<organism evidence="1 2">
    <name type="scientific">Candidatus Shapirobacteria bacterium GW2011_GWE2_38_30</name>
    <dbReference type="NCBI Taxonomy" id="1618490"/>
    <lineage>
        <taxon>Bacteria</taxon>
        <taxon>Candidatus Shapironibacteriota</taxon>
    </lineage>
</organism>
<dbReference type="AlphaFoldDB" id="A0A0G0JXF0"/>
<evidence type="ECO:0000313" key="2">
    <source>
        <dbReference type="Proteomes" id="UP000034406"/>
    </source>
</evidence>
<proteinExistence type="predicted"/>
<accession>A0A0G0JXF0</accession>
<protein>
    <submittedName>
        <fullName evidence="1">Uncharacterized protein</fullName>
    </submittedName>
</protein>
<reference evidence="1 2" key="1">
    <citation type="journal article" date="2015" name="Nature">
        <title>rRNA introns, odd ribosomes, and small enigmatic genomes across a large radiation of phyla.</title>
        <authorList>
            <person name="Brown C.T."/>
            <person name="Hug L.A."/>
            <person name="Thomas B.C."/>
            <person name="Sharon I."/>
            <person name="Castelle C.J."/>
            <person name="Singh A."/>
            <person name="Wilkins M.J."/>
            <person name="Williams K.H."/>
            <person name="Banfield J.F."/>
        </authorList>
    </citation>
    <scope>NUCLEOTIDE SEQUENCE [LARGE SCALE GENOMIC DNA]</scope>
</reference>
<dbReference type="STRING" id="1618490.US90_C0030G0006"/>
<comment type="caution">
    <text evidence="1">The sequence shown here is derived from an EMBL/GenBank/DDBJ whole genome shotgun (WGS) entry which is preliminary data.</text>
</comment>